<proteinExistence type="predicted"/>
<evidence type="ECO:0000259" key="2">
    <source>
        <dbReference type="Pfam" id="PF01757"/>
    </source>
</evidence>
<feature type="transmembrane region" description="Helical" evidence="1">
    <location>
        <begin position="243"/>
        <end position="264"/>
    </location>
</feature>
<keyword evidence="4" id="KW-1185">Reference proteome</keyword>
<name>A0ABV7IWM5_9RHOB</name>
<keyword evidence="1" id="KW-0812">Transmembrane</keyword>
<dbReference type="Pfam" id="PF01757">
    <property type="entry name" value="Acyl_transf_3"/>
    <property type="match status" value="1"/>
</dbReference>
<reference evidence="4" key="1">
    <citation type="journal article" date="2019" name="Int. J. Syst. Evol. Microbiol.">
        <title>The Global Catalogue of Microorganisms (GCM) 10K type strain sequencing project: providing services to taxonomists for standard genome sequencing and annotation.</title>
        <authorList>
            <consortium name="The Broad Institute Genomics Platform"/>
            <consortium name="The Broad Institute Genome Sequencing Center for Infectious Disease"/>
            <person name="Wu L."/>
            <person name="Ma J."/>
        </authorList>
    </citation>
    <scope>NUCLEOTIDE SEQUENCE [LARGE SCALE GENOMIC DNA]</scope>
    <source>
        <strain evidence="4">KCTC 52039</strain>
    </source>
</reference>
<feature type="transmembrane region" description="Helical" evidence="1">
    <location>
        <begin position="20"/>
        <end position="39"/>
    </location>
</feature>
<evidence type="ECO:0000313" key="4">
    <source>
        <dbReference type="Proteomes" id="UP001595547"/>
    </source>
</evidence>
<keyword evidence="1" id="KW-1133">Transmembrane helix</keyword>
<organism evidence="3 4">
    <name type="scientific">Cypionkella sinensis</name>
    <dbReference type="NCBI Taxonomy" id="1756043"/>
    <lineage>
        <taxon>Bacteria</taxon>
        <taxon>Pseudomonadati</taxon>
        <taxon>Pseudomonadota</taxon>
        <taxon>Alphaproteobacteria</taxon>
        <taxon>Rhodobacterales</taxon>
        <taxon>Paracoccaceae</taxon>
        <taxon>Cypionkella</taxon>
    </lineage>
</organism>
<feature type="transmembrane region" description="Helical" evidence="1">
    <location>
        <begin position="97"/>
        <end position="116"/>
    </location>
</feature>
<keyword evidence="3" id="KW-0012">Acyltransferase</keyword>
<keyword evidence="3" id="KW-0808">Transferase</keyword>
<feature type="transmembrane region" description="Helical" evidence="1">
    <location>
        <begin position="51"/>
        <end position="77"/>
    </location>
</feature>
<comment type="caution">
    <text evidence="3">The sequence shown here is derived from an EMBL/GenBank/DDBJ whole genome shotgun (WGS) entry which is preliminary data.</text>
</comment>
<dbReference type="PANTHER" id="PTHR23028:SF134">
    <property type="entry name" value="PUTATIVE (AFU_ORTHOLOGUE AFUA_4G08520)-RELATED"/>
    <property type="match status" value="1"/>
</dbReference>
<feature type="transmembrane region" description="Helical" evidence="1">
    <location>
        <begin position="302"/>
        <end position="322"/>
    </location>
</feature>
<dbReference type="Proteomes" id="UP001595547">
    <property type="component" value="Unassembled WGS sequence"/>
</dbReference>
<evidence type="ECO:0000256" key="1">
    <source>
        <dbReference type="SAM" id="Phobius"/>
    </source>
</evidence>
<feature type="domain" description="Acyltransferase 3" evidence="2">
    <location>
        <begin position="14"/>
        <end position="347"/>
    </location>
</feature>
<sequence>MPPFDRSTDPSLRALEALRGYASVIVVLHHFALGFVPGFKAQMSEGLPAYSLGWLLNGTGAVYVFFLLSGFVLTLAYFESGDAKALLRAAVKRLPRLWPPAAFGVLLGYLALRLHLNENVAASALSGSDWLAHFAYADQTHEVSLLRAAKESVALFLRYRTLQFNSNLWTMVVEFYGSLLALFTAFAIAGLWRPARAGAARLNLVKLVLVVIVIGLNLLIPRGFGWMFTLGAGLAYSFIHRRFLPRSVAMCLGVLGLILVGAPVDGQSMLGATLIVLCVTTPGAAPRFLLAGFSQSLGRWSFPLYITHTIGILTLGSFVYVQTAPYGAAVQLLTAFIATWAFAIAFAYPVLRWEAWYLPRLNRQIRRLFAGNS</sequence>
<keyword evidence="1" id="KW-0472">Membrane</keyword>
<accession>A0ABV7IWM5</accession>
<dbReference type="RefSeq" id="WP_380071130.1">
    <property type="nucleotide sequence ID" value="NZ_JBHRTO010000001.1"/>
</dbReference>
<gene>
    <name evidence="3" type="ORF">ACFOGH_00650</name>
</gene>
<dbReference type="InterPro" id="IPR050879">
    <property type="entry name" value="Acyltransferase_3"/>
</dbReference>
<dbReference type="EMBL" id="JBHRTO010000001">
    <property type="protein sequence ID" value="MFC3179487.1"/>
    <property type="molecule type" value="Genomic_DNA"/>
</dbReference>
<protein>
    <submittedName>
        <fullName evidence="3">Acyltransferase family protein</fullName>
        <ecNumber evidence="3">2.3.-.-</ecNumber>
    </submittedName>
</protein>
<feature type="transmembrane region" description="Helical" evidence="1">
    <location>
        <begin position="168"/>
        <end position="192"/>
    </location>
</feature>
<feature type="transmembrane region" description="Helical" evidence="1">
    <location>
        <begin position="204"/>
        <end position="231"/>
    </location>
</feature>
<dbReference type="PANTHER" id="PTHR23028">
    <property type="entry name" value="ACETYLTRANSFERASE"/>
    <property type="match status" value="1"/>
</dbReference>
<feature type="transmembrane region" description="Helical" evidence="1">
    <location>
        <begin position="328"/>
        <end position="351"/>
    </location>
</feature>
<dbReference type="InterPro" id="IPR002656">
    <property type="entry name" value="Acyl_transf_3_dom"/>
</dbReference>
<evidence type="ECO:0000313" key="3">
    <source>
        <dbReference type="EMBL" id="MFC3179487.1"/>
    </source>
</evidence>
<dbReference type="EC" id="2.3.-.-" evidence="3"/>
<feature type="transmembrane region" description="Helical" evidence="1">
    <location>
        <begin position="270"/>
        <end position="290"/>
    </location>
</feature>
<dbReference type="GO" id="GO:0016746">
    <property type="term" value="F:acyltransferase activity"/>
    <property type="evidence" value="ECO:0007669"/>
    <property type="project" value="UniProtKB-KW"/>
</dbReference>